<proteinExistence type="predicted"/>
<keyword evidence="1" id="KW-0472">Membrane</keyword>
<protein>
    <submittedName>
        <fullName evidence="2">Hemolysin XhlA</fullName>
    </submittedName>
</protein>
<name>A0A8S5UJT5_9CAUD</name>
<organism evidence="2">
    <name type="scientific">Podoviridae sp. ct9A73</name>
    <dbReference type="NCBI Taxonomy" id="2825225"/>
    <lineage>
        <taxon>Viruses</taxon>
        <taxon>Duplodnaviria</taxon>
        <taxon>Heunggongvirae</taxon>
        <taxon>Uroviricota</taxon>
        <taxon>Caudoviricetes</taxon>
    </lineage>
</organism>
<accession>A0A8S5UJT5</accession>
<evidence type="ECO:0000256" key="1">
    <source>
        <dbReference type="SAM" id="Phobius"/>
    </source>
</evidence>
<sequence length="93" mass="10814">MDDKPLNKWQVKEIIDDAITKHELRKENDFVRVYVLDLYKKDIESRLKDLETDSAEAKDRNKWLFRLVVGAVITSFVPIVIALLSNSRGGLLR</sequence>
<keyword evidence="1" id="KW-1133">Transmembrane helix</keyword>
<keyword evidence="1" id="KW-0812">Transmembrane</keyword>
<feature type="transmembrane region" description="Helical" evidence="1">
    <location>
        <begin position="63"/>
        <end position="84"/>
    </location>
</feature>
<evidence type="ECO:0000313" key="2">
    <source>
        <dbReference type="EMBL" id="DAF94761.1"/>
    </source>
</evidence>
<dbReference type="EMBL" id="BK016096">
    <property type="protein sequence ID" value="DAF94761.1"/>
    <property type="molecule type" value="Genomic_DNA"/>
</dbReference>
<reference evidence="2" key="1">
    <citation type="journal article" date="2021" name="Proc. Natl. Acad. Sci. U.S.A.">
        <title>A Catalog of Tens of Thousands of Viruses from Human Metagenomes Reveals Hidden Associations with Chronic Diseases.</title>
        <authorList>
            <person name="Tisza M.J."/>
            <person name="Buck C.B."/>
        </authorList>
    </citation>
    <scope>NUCLEOTIDE SEQUENCE</scope>
    <source>
        <strain evidence="2">Ct9A73</strain>
    </source>
</reference>